<name>A0A5N6ZNG4_9EURO</name>
<dbReference type="InterPro" id="IPR045851">
    <property type="entry name" value="AMP-bd_C_sf"/>
</dbReference>
<dbReference type="Pfam" id="PF00501">
    <property type="entry name" value="AMP-binding"/>
    <property type="match status" value="2"/>
</dbReference>
<dbReference type="Gene3D" id="3.30.300.30">
    <property type="match status" value="1"/>
</dbReference>
<dbReference type="AlphaFoldDB" id="A0A5N6ZNG4"/>
<evidence type="ECO:0000259" key="4">
    <source>
        <dbReference type="Pfam" id="PF00501"/>
    </source>
</evidence>
<dbReference type="Proteomes" id="UP000326268">
    <property type="component" value="Unassembled WGS sequence"/>
</dbReference>
<gene>
    <name evidence="5" type="ORF">BDV27DRAFT_162885</name>
</gene>
<accession>A0A5N6ZNG4</accession>
<dbReference type="GO" id="GO:0031177">
    <property type="term" value="F:phosphopantetheine binding"/>
    <property type="evidence" value="ECO:0007669"/>
    <property type="project" value="TreeGrafter"/>
</dbReference>
<dbReference type="GO" id="GO:0043041">
    <property type="term" value="P:amino acid activation for nonribosomal peptide biosynthetic process"/>
    <property type="evidence" value="ECO:0007669"/>
    <property type="project" value="TreeGrafter"/>
</dbReference>
<dbReference type="SUPFAM" id="SSF56801">
    <property type="entry name" value="Acetyl-CoA synthetase-like"/>
    <property type="match status" value="1"/>
</dbReference>
<dbReference type="PANTHER" id="PTHR45527:SF1">
    <property type="entry name" value="FATTY ACID SYNTHASE"/>
    <property type="match status" value="1"/>
</dbReference>
<evidence type="ECO:0000256" key="1">
    <source>
        <dbReference type="ARBA" id="ARBA00022450"/>
    </source>
</evidence>
<dbReference type="OrthoDB" id="416786at2759"/>
<comment type="similarity">
    <text evidence="3">Belongs to the NRP synthetase family.</text>
</comment>
<dbReference type="PANTHER" id="PTHR45527">
    <property type="entry name" value="NONRIBOSOMAL PEPTIDE SYNTHETASE"/>
    <property type="match status" value="1"/>
</dbReference>
<keyword evidence="1" id="KW-0596">Phosphopantetheine</keyword>
<protein>
    <recommendedName>
        <fullName evidence="4">AMP-dependent synthetase/ligase domain-containing protein</fullName>
    </recommendedName>
</protein>
<dbReference type="GeneID" id="43657909"/>
<dbReference type="GO" id="GO:0044550">
    <property type="term" value="P:secondary metabolite biosynthetic process"/>
    <property type="evidence" value="ECO:0007669"/>
    <property type="project" value="TreeGrafter"/>
</dbReference>
<dbReference type="InterPro" id="IPR000873">
    <property type="entry name" value="AMP-dep_synth/lig_dom"/>
</dbReference>
<evidence type="ECO:0000256" key="2">
    <source>
        <dbReference type="ARBA" id="ARBA00022553"/>
    </source>
</evidence>
<dbReference type="RefSeq" id="XP_031922243.1">
    <property type="nucleotide sequence ID" value="XM_032073463.1"/>
</dbReference>
<proteinExistence type="inferred from homology"/>
<feature type="domain" description="AMP-dependent synthetase/ligase" evidence="4">
    <location>
        <begin position="89"/>
        <end position="207"/>
    </location>
</feature>
<dbReference type="GO" id="GO:0016874">
    <property type="term" value="F:ligase activity"/>
    <property type="evidence" value="ECO:0007669"/>
    <property type="project" value="UniProtKB-KW"/>
</dbReference>
<reference evidence="5 6" key="1">
    <citation type="submission" date="2019-04" db="EMBL/GenBank/DDBJ databases">
        <title>Friends and foes A comparative genomics studyof 23 Aspergillus species from section Flavi.</title>
        <authorList>
            <consortium name="DOE Joint Genome Institute"/>
            <person name="Kjaerbolling I."/>
            <person name="Vesth T."/>
            <person name="Frisvad J.C."/>
            <person name="Nybo J.L."/>
            <person name="Theobald S."/>
            <person name="Kildgaard S."/>
            <person name="Isbrandt T."/>
            <person name="Kuo A."/>
            <person name="Sato A."/>
            <person name="Lyhne E.K."/>
            <person name="Kogle M.E."/>
            <person name="Wiebenga A."/>
            <person name="Kun R.S."/>
            <person name="Lubbers R.J."/>
            <person name="Makela M.R."/>
            <person name="Barry K."/>
            <person name="Chovatia M."/>
            <person name="Clum A."/>
            <person name="Daum C."/>
            <person name="Haridas S."/>
            <person name="He G."/>
            <person name="LaButti K."/>
            <person name="Lipzen A."/>
            <person name="Mondo S."/>
            <person name="Riley R."/>
            <person name="Salamov A."/>
            <person name="Simmons B.A."/>
            <person name="Magnuson J.K."/>
            <person name="Henrissat B."/>
            <person name="Mortensen U.H."/>
            <person name="Larsen T.O."/>
            <person name="Devries R.P."/>
            <person name="Grigoriev I.V."/>
            <person name="Machida M."/>
            <person name="Baker S.E."/>
            <person name="Andersen M.R."/>
        </authorList>
    </citation>
    <scope>NUCLEOTIDE SEQUENCE [LARGE SCALE GENOMIC DNA]</scope>
    <source>
        <strain evidence="5 6">CBS 763.97</strain>
    </source>
</reference>
<dbReference type="Gene3D" id="3.40.50.12780">
    <property type="entry name" value="N-terminal domain of ligase-like"/>
    <property type="match status" value="2"/>
</dbReference>
<evidence type="ECO:0000313" key="6">
    <source>
        <dbReference type="Proteomes" id="UP000326268"/>
    </source>
</evidence>
<organism evidence="5 6">
    <name type="scientific">Aspergillus caelatus</name>
    <dbReference type="NCBI Taxonomy" id="61420"/>
    <lineage>
        <taxon>Eukaryota</taxon>
        <taxon>Fungi</taxon>
        <taxon>Dikarya</taxon>
        <taxon>Ascomycota</taxon>
        <taxon>Pezizomycotina</taxon>
        <taxon>Eurotiomycetes</taxon>
        <taxon>Eurotiomycetidae</taxon>
        <taxon>Eurotiales</taxon>
        <taxon>Aspergillaceae</taxon>
        <taxon>Aspergillus</taxon>
        <taxon>Aspergillus subgen. Circumdati</taxon>
    </lineage>
</organism>
<dbReference type="GO" id="GO:0005737">
    <property type="term" value="C:cytoplasm"/>
    <property type="evidence" value="ECO:0007669"/>
    <property type="project" value="TreeGrafter"/>
</dbReference>
<dbReference type="EMBL" id="ML737842">
    <property type="protein sequence ID" value="KAE8359162.1"/>
    <property type="molecule type" value="Genomic_DNA"/>
</dbReference>
<keyword evidence="6" id="KW-1185">Reference proteome</keyword>
<dbReference type="InterPro" id="IPR042099">
    <property type="entry name" value="ANL_N_sf"/>
</dbReference>
<evidence type="ECO:0000256" key="3">
    <source>
        <dbReference type="ARBA" id="ARBA00029454"/>
    </source>
</evidence>
<sequence length="341" mass="37426">MLDPSHPEERLREICHRSQASLIVCSESLHTNSLQLITNIVTMGPEKAEVWSKATDIPALKSAVQPYHAVYAVSTSGSTGTPKGAVQQFPEAVRQFQANWMQITPSVARLLKPTEIPTIQTLVLGGEPLRFEDIDRWAHCVHILNAYGPSECSVISSIHERVEPGCDPDNIGFANDAVFWAVDKSNINQLIPIGAIGELIIEGPIQFRAQDQDQAPIYRTGDLVRYQGDGSLKYIGCKGSQNIELDKVEYHVKRSQAEFQRVVADIVKPPDALEPVLVASVCHRPSESLTPSGDLFVDCTPGFRTNAQAARSKLLTALPRRPFQQELSTDAIPSNVPSAIM</sequence>
<keyword evidence="2" id="KW-0597">Phosphoprotein</keyword>
<evidence type="ECO:0000313" key="5">
    <source>
        <dbReference type="EMBL" id="KAE8359162.1"/>
    </source>
</evidence>
<feature type="domain" description="AMP-dependent synthetase/ligase" evidence="4">
    <location>
        <begin position="2"/>
        <end position="86"/>
    </location>
</feature>